<proteinExistence type="predicted"/>
<dbReference type="SUPFAM" id="SSF103473">
    <property type="entry name" value="MFS general substrate transporter"/>
    <property type="match status" value="1"/>
</dbReference>
<organism evidence="5 6">
    <name type="scientific">Didymella rabiei</name>
    <name type="common">Chickpea ascochyta blight fungus</name>
    <name type="synonym">Mycosphaerella rabiei</name>
    <dbReference type="NCBI Taxonomy" id="5454"/>
    <lineage>
        <taxon>Eukaryota</taxon>
        <taxon>Fungi</taxon>
        <taxon>Dikarya</taxon>
        <taxon>Ascomycota</taxon>
        <taxon>Pezizomycotina</taxon>
        <taxon>Dothideomycetes</taxon>
        <taxon>Pleosporomycetidae</taxon>
        <taxon>Pleosporales</taxon>
        <taxon>Pleosporineae</taxon>
        <taxon>Didymellaceae</taxon>
        <taxon>Ascochyta</taxon>
    </lineage>
</organism>
<evidence type="ECO:0000313" key="5">
    <source>
        <dbReference type="EMBL" id="KZM25113.1"/>
    </source>
</evidence>
<dbReference type="OrthoDB" id="4078873at2759"/>
<dbReference type="PANTHER" id="PTHR23501:SF107">
    <property type="entry name" value="TRANSPORTER, PUTATIVE (AFU_ORTHOLOGUE AFUA_7G04730)-RELATED"/>
    <property type="match status" value="1"/>
</dbReference>
<evidence type="ECO:0000256" key="4">
    <source>
        <dbReference type="ARBA" id="ARBA00023136"/>
    </source>
</evidence>
<comment type="subcellular location">
    <subcellularLocation>
        <location evidence="1">Membrane</location>
        <topology evidence="1">Multi-pass membrane protein</topology>
    </subcellularLocation>
</comment>
<dbReference type="Proteomes" id="UP000076837">
    <property type="component" value="Unassembled WGS sequence"/>
</dbReference>
<dbReference type="GO" id="GO:0005886">
    <property type="term" value="C:plasma membrane"/>
    <property type="evidence" value="ECO:0007669"/>
    <property type="project" value="TreeGrafter"/>
</dbReference>
<reference evidence="5 6" key="1">
    <citation type="journal article" date="2016" name="Sci. Rep.">
        <title>Draft genome sequencing and secretome analysis of fungal phytopathogen Ascochyta rabiei provides insight into the necrotrophic effector repertoire.</title>
        <authorList>
            <person name="Verma S."/>
            <person name="Gazara R.K."/>
            <person name="Nizam S."/>
            <person name="Parween S."/>
            <person name="Chattopadhyay D."/>
            <person name="Verma P.K."/>
        </authorList>
    </citation>
    <scope>NUCLEOTIDE SEQUENCE [LARGE SCALE GENOMIC DNA]</scope>
    <source>
        <strain evidence="5 6">ArDII</strain>
    </source>
</reference>
<dbReference type="EMBL" id="JYNV01000138">
    <property type="protein sequence ID" value="KZM25113.1"/>
    <property type="molecule type" value="Genomic_DNA"/>
</dbReference>
<keyword evidence="6" id="KW-1185">Reference proteome</keyword>
<evidence type="ECO:0000313" key="6">
    <source>
        <dbReference type="Proteomes" id="UP000076837"/>
    </source>
</evidence>
<keyword evidence="2" id="KW-0812">Transmembrane</keyword>
<evidence type="ECO:0000256" key="3">
    <source>
        <dbReference type="ARBA" id="ARBA00022989"/>
    </source>
</evidence>
<name>A0A163H1L5_DIDRA</name>
<sequence length="274" mass="31123">MAHHRKLLNVAHILYEFPTATKQLVLDTLFTSEFLLHGLTGIVGIVANLIGGVSKLPLVKFIDLVGRPHGFFICLVYVLLSLIMMGVCRNVQTYAAAQVFYWTVIGILLICGGFSIFLLPFSLAAYQGEGWRAPMIICMVVFGMLLLVLFGVWERFWAPKTFFPFHLLTDRSVVAACFLGANSWIAFYSYKMYYSSYLPQELKAQRPAIYASRVTQLSYPWDSPERQAVVRAYRDAQRLMVIVRTCALVPYILWVAILKEYELSERGARKGLLI</sequence>
<gene>
    <name evidence="5" type="ORF">ST47_g3745</name>
</gene>
<dbReference type="GO" id="GO:0022857">
    <property type="term" value="F:transmembrane transporter activity"/>
    <property type="evidence" value="ECO:0007669"/>
    <property type="project" value="TreeGrafter"/>
</dbReference>
<dbReference type="AlphaFoldDB" id="A0A163H1L5"/>
<protein>
    <submittedName>
        <fullName evidence="5">Uncharacterized protein</fullName>
    </submittedName>
</protein>
<dbReference type="PANTHER" id="PTHR23501">
    <property type="entry name" value="MAJOR FACILITATOR SUPERFAMILY"/>
    <property type="match status" value="1"/>
</dbReference>
<evidence type="ECO:0000256" key="2">
    <source>
        <dbReference type="ARBA" id="ARBA00022692"/>
    </source>
</evidence>
<keyword evidence="4" id="KW-0472">Membrane</keyword>
<keyword evidence="3" id="KW-1133">Transmembrane helix</keyword>
<evidence type="ECO:0000256" key="1">
    <source>
        <dbReference type="ARBA" id="ARBA00004141"/>
    </source>
</evidence>
<accession>A0A163H1L5</accession>
<dbReference type="InterPro" id="IPR036259">
    <property type="entry name" value="MFS_trans_sf"/>
</dbReference>
<comment type="caution">
    <text evidence="5">The sequence shown here is derived from an EMBL/GenBank/DDBJ whole genome shotgun (WGS) entry which is preliminary data.</text>
</comment>